<dbReference type="Proteomes" id="UP000009131">
    <property type="component" value="Unassembled WGS sequence"/>
</dbReference>
<dbReference type="OMA" id="MAHIVLF"/>
<dbReference type="GO" id="GO:0017056">
    <property type="term" value="F:structural constituent of nuclear pore"/>
    <property type="evidence" value="ECO:0007669"/>
    <property type="project" value="UniProtKB-UniRule"/>
</dbReference>
<feature type="region of interest" description="Disordered" evidence="8">
    <location>
        <begin position="139"/>
        <end position="164"/>
    </location>
</feature>
<name>G7E904_MIXOS</name>
<dbReference type="Gene3D" id="1.20.190.50">
    <property type="match status" value="1"/>
</dbReference>
<keyword evidence="6 7" id="KW-0539">Nucleus</keyword>
<keyword evidence="7" id="KW-0472">Membrane</keyword>
<dbReference type="RefSeq" id="XP_014568837.1">
    <property type="nucleotide sequence ID" value="XM_014713351.1"/>
</dbReference>
<dbReference type="PANTHER" id="PTHR13003:SF2">
    <property type="entry name" value="NUCLEAR PORE COMPLEX PROTEIN NUP107"/>
    <property type="match status" value="1"/>
</dbReference>
<evidence type="ECO:0000313" key="9">
    <source>
        <dbReference type="EMBL" id="GAA99622.1"/>
    </source>
</evidence>
<dbReference type="Pfam" id="PF04121">
    <property type="entry name" value="Nup84_Nup100"/>
    <property type="match status" value="1"/>
</dbReference>
<dbReference type="Gene3D" id="1.10.3450.20">
    <property type="match status" value="1"/>
</dbReference>
<comment type="function">
    <text evidence="7">Functions as a component of the nuclear pore complex (NPC).</text>
</comment>
<evidence type="ECO:0000313" key="10">
    <source>
        <dbReference type="Proteomes" id="UP000009131"/>
    </source>
</evidence>
<keyword evidence="1 7" id="KW-0813">Transport</keyword>
<keyword evidence="2" id="KW-0509">mRNA transport</keyword>
<dbReference type="AlphaFoldDB" id="G7E904"/>
<evidence type="ECO:0000256" key="1">
    <source>
        <dbReference type="ARBA" id="ARBA00022448"/>
    </source>
</evidence>
<dbReference type="HOGENOM" id="CLU_012944_0_0_1"/>
<evidence type="ECO:0000256" key="5">
    <source>
        <dbReference type="ARBA" id="ARBA00023132"/>
    </source>
</evidence>
<dbReference type="PANTHER" id="PTHR13003">
    <property type="entry name" value="NUP107-RELATED"/>
    <property type="match status" value="1"/>
</dbReference>
<comment type="caution">
    <text evidence="9">The sequence shown here is derived from an EMBL/GenBank/DDBJ whole genome shotgun (WGS) entry which is preliminary data.</text>
</comment>
<dbReference type="GO" id="GO:0000973">
    <property type="term" value="P:post-transcriptional tethering of RNA polymerase II gene DNA at nuclear periphery"/>
    <property type="evidence" value="ECO:0007669"/>
    <property type="project" value="TreeGrafter"/>
</dbReference>
<keyword evidence="3" id="KW-0653">Protein transport</keyword>
<dbReference type="InterPro" id="IPR007252">
    <property type="entry name" value="Nup84/Nup107"/>
</dbReference>
<dbReference type="GO" id="GO:0031080">
    <property type="term" value="C:nuclear pore outer ring"/>
    <property type="evidence" value="ECO:0007669"/>
    <property type="project" value="TreeGrafter"/>
</dbReference>
<keyword evidence="5 7" id="KW-0906">Nuclear pore complex</keyword>
<comment type="subunit">
    <text evidence="7">Part of the nuclear pore complex (NPC).</text>
</comment>
<accession>G7E904</accession>
<dbReference type="OrthoDB" id="3098at2759"/>
<dbReference type="EMBL" id="BABT02000220">
    <property type="protein sequence ID" value="GAA99622.1"/>
    <property type="molecule type" value="Genomic_DNA"/>
</dbReference>
<dbReference type="InParanoid" id="G7E904"/>
<dbReference type="GO" id="GO:0031965">
    <property type="term" value="C:nuclear membrane"/>
    <property type="evidence" value="ECO:0007669"/>
    <property type="project" value="UniProtKB-SubCell"/>
</dbReference>
<evidence type="ECO:0000256" key="7">
    <source>
        <dbReference type="RuleBase" id="RU365072"/>
    </source>
</evidence>
<keyword evidence="10" id="KW-1185">Reference proteome</keyword>
<keyword evidence="4 7" id="KW-0811">Translocation</keyword>
<dbReference type="eggNOG" id="KOG1964">
    <property type="taxonomic scope" value="Eukaryota"/>
</dbReference>
<evidence type="ECO:0000256" key="3">
    <source>
        <dbReference type="ARBA" id="ARBA00022927"/>
    </source>
</evidence>
<reference evidence="9 10" key="1">
    <citation type="journal article" date="2011" name="J. Gen. Appl. Microbiol.">
        <title>Draft genome sequencing of the enigmatic basidiomycete Mixia osmundae.</title>
        <authorList>
            <person name="Nishida H."/>
            <person name="Nagatsuka Y."/>
            <person name="Sugiyama J."/>
        </authorList>
    </citation>
    <scope>NUCLEOTIDE SEQUENCE [LARGE SCALE GENOMIC DNA]</scope>
    <source>
        <strain evidence="10">CBS 9802 / IAM 14324 / JCM 22182 / KY 12970</strain>
    </source>
</reference>
<dbReference type="STRING" id="764103.G7E904"/>
<gene>
    <name evidence="9" type="primary">Mo06323</name>
    <name evidence="9" type="ORF">E5Q_06323</name>
</gene>
<sequence length="771" mass="86772">MDSLSDDVYTRFAQPLWRVQNRQADPLDEATGLAAVWSSVLDELMADLPLDATPEETEAWQLERDTWQLVHLLYIERMTDRPSPVDADQAGQSSSTSWSYYSTPTDIVSRYIESRTDLVQLSIVRDWLHATTTSLSPAEIRRGYAPHTKHKLKDAKRRGATAPTGLVTELDPDAVDRQGARLESEDVAYEKALMRSLFEYVRAGQIDQALDMCAQSDQSWRTASLRGGTLWQDPLLEPDDGAMDEGATAVSTGNLNRQLWKSVCRRIASSPTITPYERALYGAISGDVASVLPVCSSWEDVLWAHVNGIFEAQVDHALSRSQAASFWLSEATIEPTAPSRNEEDYTSQPIKSTLANVFDSLLSSDSQEIAQSARQPFRVAQSLLITSRVDRLLSSFAQRIEDSGETVEDELTVQLLRFFSHLILLLRALEQDTAIEASNYIIQQYIRALKTKGRDELVAFYAANLDDSGSIDSYGKYLQSLEAADTLTRRTALLRTLEHGLDLRRVALRTVQLIIADSFLEIPDEEDVVQLLSQARLDDRDDTLIRALQWLTFDSRTYRDALLQANALCRYFLTCGKPFAARMTFQQLPSDLLPTNAALAAETGADLALFEEHLSLARFLEALQLHNQCAEVVSQQPPQRSSPVALHEFGTALRQVTEQFNEHVVQILESDWLNFEPTQDQRRTRELSSIRHIYIPELITRLHRTLYETRQWVPSNLQLAIDLAATVADERYKVYLAFVTSKHNRMGEFLELVRVASIAALDRGSNPFVAA</sequence>
<evidence type="ECO:0000256" key="2">
    <source>
        <dbReference type="ARBA" id="ARBA00022816"/>
    </source>
</evidence>
<comment type="subcellular location">
    <subcellularLocation>
        <location evidence="7">Nucleus</location>
        <location evidence="7">Nuclear pore complex</location>
    </subcellularLocation>
    <subcellularLocation>
        <location evidence="7">Nucleus membrane</location>
    </subcellularLocation>
</comment>
<evidence type="ECO:0000256" key="8">
    <source>
        <dbReference type="SAM" id="MobiDB-lite"/>
    </source>
</evidence>
<comment type="similarity">
    <text evidence="7">Belongs to the nucleoporin Nup84/Nup107 family.</text>
</comment>
<evidence type="ECO:0000256" key="4">
    <source>
        <dbReference type="ARBA" id="ARBA00023010"/>
    </source>
</evidence>
<dbReference type="GO" id="GO:0006606">
    <property type="term" value="P:protein import into nucleus"/>
    <property type="evidence" value="ECO:0007669"/>
    <property type="project" value="TreeGrafter"/>
</dbReference>
<feature type="compositionally biased region" description="Basic residues" evidence="8">
    <location>
        <begin position="147"/>
        <end position="159"/>
    </location>
</feature>
<dbReference type="FunCoup" id="G7E904">
    <property type="interactions" value="535"/>
</dbReference>
<organism evidence="9 10">
    <name type="scientific">Mixia osmundae (strain CBS 9802 / IAM 14324 / JCM 22182 / KY 12970)</name>
    <dbReference type="NCBI Taxonomy" id="764103"/>
    <lineage>
        <taxon>Eukaryota</taxon>
        <taxon>Fungi</taxon>
        <taxon>Dikarya</taxon>
        <taxon>Basidiomycota</taxon>
        <taxon>Pucciniomycotina</taxon>
        <taxon>Mixiomycetes</taxon>
        <taxon>Mixiales</taxon>
        <taxon>Mixiaceae</taxon>
        <taxon>Mixia</taxon>
    </lineage>
</organism>
<proteinExistence type="inferred from homology"/>
<reference evidence="9 10" key="2">
    <citation type="journal article" date="2012" name="Open Biol.">
        <title>Characteristics of nucleosomes and linker DNA regions on the genome of the basidiomycete Mixia osmundae revealed by mono- and dinucleosome mapping.</title>
        <authorList>
            <person name="Nishida H."/>
            <person name="Kondo S."/>
            <person name="Matsumoto T."/>
            <person name="Suzuki Y."/>
            <person name="Yoshikawa H."/>
            <person name="Taylor T.D."/>
            <person name="Sugiyama J."/>
        </authorList>
    </citation>
    <scope>NUCLEOTIDE SEQUENCE [LARGE SCALE GENOMIC DNA]</scope>
    <source>
        <strain evidence="10">CBS 9802 / IAM 14324 / JCM 22182 / KY 12970</strain>
    </source>
</reference>
<protein>
    <recommendedName>
        <fullName evidence="7">Nuclear pore complex protein</fullName>
    </recommendedName>
</protein>
<evidence type="ECO:0000256" key="6">
    <source>
        <dbReference type="ARBA" id="ARBA00023242"/>
    </source>
</evidence>
<dbReference type="GO" id="GO:0006406">
    <property type="term" value="P:mRNA export from nucleus"/>
    <property type="evidence" value="ECO:0007669"/>
    <property type="project" value="TreeGrafter"/>
</dbReference>